<name>M6FQL4_9LEPT</name>
<dbReference type="AlphaFoldDB" id="M6FQL4"/>
<dbReference type="EMBL" id="ANCE01000077">
    <property type="protein sequence ID" value="EMK24976.1"/>
    <property type="molecule type" value="Genomic_DNA"/>
</dbReference>
<gene>
    <name evidence="1" type="ORF">LEP1GSC008_3135</name>
</gene>
<dbReference type="PATRIC" id="fig|1240687.3.peg.1461"/>
<sequence>MTRTKEPGPAVCGEPDSPRLSYVKLALLMFEQILNFYL</sequence>
<proteinExistence type="predicted"/>
<evidence type="ECO:0000313" key="1">
    <source>
        <dbReference type="EMBL" id="EMK24976.1"/>
    </source>
</evidence>
<organism evidence="1 2">
    <name type="scientific">Leptospira kirschneri serovar Bulgarica str. Nikolaevo</name>
    <dbReference type="NCBI Taxonomy" id="1240687"/>
    <lineage>
        <taxon>Bacteria</taxon>
        <taxon>Pseudomonadati</taxon>
        <taxon>Spirochaetota</taxon>
        <taxon>Spirochaetia</taxon>
        <taxon>Leptospirales</taxon>
        <taxon>Leptospiraceae</taxon>
        <taxon>Leptospira</taxon>
    </lineage>
</organism>
<accession>M6FQL4</accession>
<comment type="caution">
    <text evidence="1">The sequence shown here is derived from an EMBL/GenBank/DDBJ whole genome shotgun (WGS) entry which is preliminary data.</text>
</comment>
<reference evidence="1 2" key="1">
    <citation type="submission" date="2013-01" db="EMBL/GenBank/DDBJ databases">
        <authorList>
            <person name="Harkins D.M."/>
            <person name="Durkin A.S."/>
            <person name="Brinkac L.M."/>
            <person name="Haft D.H."/>
            <person name="Selengut J.D."/>
            <person name="Sanka R."/>
            <person name="DePew J."/>
            <person name="Purushe J."/>
            <person name="Galloway R.L."/>
            <person name="Vinetz J.M."/>
            <person name="Sutton G.G."/>
            <person name="Nierman W.C."/>
            <person name="Fouts D.E."/>
        </authorList>
    </citation>
    <scope>NUCLEOTIDE SEQUENCE [LARGE SCALE GENOMIC DNA]</scope>
    <source>
        <strain evidence="1 2">Nikolaevo</strain>
    </source>
</reference>
<dbReference type="Proteomes" id="UP000011980">
    <property type="component" value="Unassembled WGS sequence"/>
</dbReference>
<protein>
    <submittedName>
        <fullName evidence="1">Uncharacterized protein</fullName>
    </submittedName>
</protein>
<evidence type="ECO:0000313" key="2">
    <source>
        <dbReference type="Proteomes" id="UP000011980"/>
    </source>
</evidence>